<dbReference type="AlphaFoldDB" id="A0A2H3DAG8"/>
<reference evidence="2" key="1">
    <citation type="journal article" date="2017" name="Nat. Ecol. Evol.">
        <title>Genome expansion and lineage-specific genetic innovations in the forest pathogenic fungi Armillaria.</title>
        <authorList>
            <person name="Sipos G."/>
            <person name="Prasanna A.N."/>
            <person name="Walter M.C."/>
            <person name="O'Connor E."/>
            <person name="Balint B."/>
            <person name="Krizsan K."/>
            <person name="Kiss B."/>
            <person name="Hess J."/>
            <person name="Varga T."/>
            <person name="Slot J."/>
            <person name="Riley R."/>
            <person name="Boka B."/>
            <person name="Rigling D."/>
            <person name="Barry K."/>
            <person name="Lee J."/>
            <person name="Mihaltcheva S."/>
            <person name="LaButti K."/>
            <person name="Lipzen A."/>
            <person name="Waldron R."/>
            <person name="Moloney N.M."/>
            <person name="Sperisen C."/>
            <person name="Kredics L."/>
            <person name="Vagvoelgyi C."/>
            <person name="Patrignani A."/>
            <person name="Fitzpatrick D."/>
            <person name="Nagy I."/>
            <person name="Doyle S."/>
            <person name="Anderson J.B."/>
            <person name="Grigoriev I.V."/>
            <person name="Gueldener U."/>
            <person name="Muensterkoetter M."/>
            <person name="Nagy L.G."/>
        </authorList>
    </citation>
    <scope>NUCLEOTIDE SEQUENCE [LARGE SCALE GENOMIC DNA]</scope>
    <source>
        <strain evidence="2">Ar21-2</strain>
    </source>
</reference>
<keyword evidence="2" id="KW-1185">Reference proteome</keyword>
<gene>
    <name evidence="1" type="ORF">ARMGADRAFT_941007</name>
</gene>
<feature type="non-terminal residue" evidence="1">
    <location>
        <position position="1"/>
    </location>
</feature>
<evidence type="ECO:0000313" key="1">
    <source>
        <dbReference type="EMBL" id="PBK86067.1"/>
    </source>
</evidence>
<dbReference type="STRING" id="47427.A0A2H3DAG8"/>
<evidence type="ECO:0000313" key="2">
    <source>
        <dbReference type="Proteomes" id="UP000217790"/>
    </source>
</evidence>
<dbReference type="EMBL" id="KZ293686">
    <property type="protein sequence ID" value="PBK86067.1"/>
    <property type="molecule type" value="Genomic_DNA"/>
</dbReference>
<dbReference type="InParanoid" id="A0A2H3DAG8"/>
<dbReference type="Proteomes" id="UP000217790">
    <property type="component" value="Unassembled WGS sequence"/>
</dbReference>
<proteinExistence type="predicted"/>
<accession>A0A2H3DAG8</accession>
<organism evidence="1 2">
    <name type="scientific">Armillaria gallica</name>
    <name type="common">Bulbous honey fungus</name>
    <name type="synonym">Armillaria bulbosa</name>
    <dbReference type="NCBI Taxonomy" id="47427"/>
    <lineage>
        <taxon>Eukaryota</taxon>
        <taxon>Fungi</taxon>
        <taxon>Dikarya</taxon>
        <taxon>Basidiomycota</taxon>
        <taxon>Agaricomycotina</taxon>
        <taxon>Agaricomycetes</taxon>
        <taxon>Agaricomycetidae</taxon>
        <taxon>Agaricales</taxon>
        <taxon>Marasmiineae</taxon>
        <taxon>Physalacriaceae</taxon>
        <taxon>Armillaria</taxon>
    </lineage>
</organism>
<name>A0A2H3DAG8_ARMGA</name>
<sequence>PNITLSKEDRISIASTALNKAVTMLNHINSPMISSDSNYEAGGTLYAQMAEFDRLTSRTTYKDTLKFYFTLAESVGPKFLNGQTYGYAAARAYTAYQNPDFLTLAATSWASARRYTISSEQAVTGTMETKQFTFASSCNCECH</sequence>
<protein>
    <submittedName>
        <fullName evidence="1">Uncharacterized protein</fullName>
    </submittedName>
</protein>